<reference evidence="7" key="1">
    <citation type="journal article" date="2019" name="Int. J. Syst. Evol. Microbiol.">
        <title>The Global Catalogue of Microorganisms (GCM) 10K type strain sequencing project: providing services to taxonomists for standard genome sequencing and annotation.</title>
        <authorList>
            <consortium name="The Broad Institute Genomics Platform"/>
            <consortium name="The Broad Institute Genome Sequencing Center for Infectious Disease"/>
            <person name="Wu L."/>
            <person name="Ma J."/>
        </authorList>
    </citation>
    <scope>NUCLEOTIDE SEQUENCE [LARGE SCALE GENOMIC DNA]</scope>
    <source>
        <strain evidence="7">JCM 18541</strain>
    </source>
</reference>
<sequence>MTSDITTLIKHLRCPALTSDDDIAPYLTDASQAASGRPLAVFLPRTTADTSAILHLASAHQLPVSVRGAGTGLAGGAAAYDGGLVISTEAMTELSIDAAGRLADVQPGVLTATLDAAAQAQGLFFAPDPASATTSTVGGNIATNAGGLRCLAHGVTADSVAALEVVLASGEVIQTGARTIKNVAGLNLTPLFVGSEGTLGVITRATVRLKPLPEGTPYTFAASYDSLEDAGAAVLALTKSGLNLESLELIDHTIVQLINKHHGAGLTAPGAGLLMGLCTGTSAQTDAAQAASICAEQGASSTETAEGLSLMEARRLVFSSIYPEGFTVLGDAGVPVPQLPHFIRRIQEISEATSRPVLITAHAGDGNLHPSVYAGAQGEETESAEAVLAQISAVALELGGTVTGEHGIGSAKLHALEEQLTPATLAAGRAIKAALDPAGILTPGRGI</sequence>
<comment type="caution">
    <text evidence="6">The sequence shown here is derived from an EMBL/GenBank/DDBJ whole genome shotgun (WGS) entry which is preliminary data.</text>
</comment>
<gene>
    <name evidence="6" type="ORF">GCM10023352_00360</name>
</gene>
<dbReference type="PANTHER" id="PTHR42934">
    <property type="entry name" value="GLYCOLATE OXIDASE SUBUNIT GLCD"/>
    <property type="match status" value="1"/>
</dbReference>
<dbReference type="InterPro" id="IPR016164">
    <property type="entry name" value="FAD-linked_Oxase-like_C"/>
</dbReference>
<feature type="domain" description="FAD-binding PCMH-type" evidence="5">
    <location>
        <begin position="34"/>
        <end position="212"/>
    </location>
</feature>
<evidence type="ECO:0000313" key="7">
    <source>
        <dbReference type="Proteomes" id="UP001500187"/>
    </source>
</evidence>
<dbReference type="InterPro" id="IPR004113">
    <property type="entry name" value="FAD-bd_oxidored_4_C"/>
</dbReference>
<comment type="cofactor">
    <cofactor evidence="1">
        <name>FAD</name>
        <dbReference type="ChEBI" id="CHEBI:57692"/>
    </cofactor>
</comment>
<dbReference type="InterPro" id="IPR016166">
    <property type="entry name" value="FAD-bd_PCMH"/>
</dbReference>
<dbReference type="PANTHER" id="PTHR42934:SF2">
    <property type="entry name" value="GLYCOLATE OXIDASE SUBUNIT GLCD"/>
    <property type="match status" value="1"/>
</dbReference>
<keyword evidence="3" id="KW-0274">FAD</keyword>
<dbReference type="SUPFAM" id="SSF55103">
    <property type="entry name" value="FAD-linked oxidases, C-terminal domain"/>
    <property type="match status" value="1"/>
</dbReference>
<dbReference type="Pfam" id="PF02913">
    <property type="entry name" value="FAD-oxidase_C"/>
    <property type="match status" value="1"/>
</dbReference>
<keyword evidence="7" id="KW-1185">Reference proteome</keyword>
<evidence type="ECO:0000313" key="6">
    <source>
        <dbReference type="EMBL" id="GAA4786789.1"/>
    </source>
</evidence>
<dbReference type="SUPFAM" id="SSF56176">
    <property type="entry name" value="FAD-binding/transporter-associated domain-like"/>
    <property type="match status" value="1"/>
</dbReference>
<dbReference type="PROSITE" id="PS51387">
    <property type="entry name" value="FAD_PCMH"/>
    <property type="match status" value="1"/>
</dbReference>
<dbReference type="InterPro" id="IPR006094">
    <property type="entry name" value="Oxid_FAD_bind_N"/>
</dbReference>
<dbReference type="InterPro" id="IPR016171">
    <property type="entry name" value="Vanillyl_alc_oxidase_C-sub2"/>
</dbReference>
<dbReference type="InterPro" id="IPR051914">
    <property type="entry name" value="FAD-linked_OxidoTrans_Type4"/>
</dbReference>
<evidence type="ECO:0000256" key="2">
    <source>
        <dbReference type="ARBA" id="ARBA00022630"/>
    </source>
</evidence>
<evidence type="ECO:0000256" key="4">
    <source>
        <dbReference type="ARBA" id="ARBA00023002"/>
    </source>
</evidence>
<evidence type="ECO:0000256" key="3">
    <source>
        <dbReference type="ARBA" id="ARBA00022827"/>
    </source>
</evidence>
<dbReference type="InterPro" id="IPR016169">
    <property type="entry name" value="FAD-bd_PCMH_sub2"/>
</dbReference>
<dbReference type="EMBL" id="BAABKP010000001">
    <property type="protein sequence ID" value="GAA4786789.1"/>
    <property type="molecule type" value="Genomic_DNA"/>
</dbReference>
<dbReference type="Gene3D" id="3.30.70.2740">
    <property type="match status" value="1"/>
</dbReference>
<accession>A0ABP9AVN6</accession>
<dbReference type="Gene3D" id="1.10.45.10">
    <property type="entry name" value="Vanillyl-alcohol Oxidase, Chain A, domain 4"/>
    <property type="match status" value="1"/>
</dbReference>
<keyword evidence="4" id="KW-0560">Oxidoreductase</keyword>
<name>A0ABP9AVN6_9MICC</name>
<proteinExistence type="predicted"/>
<dbReference type="RefSeq" id="WP_345443182.1">
    <property type="nucleotide sequence ID" value="NZ_BAABKP010000001.1"/>
</dbReference>
<dbReference type="Proteomes" id="UP001500187">
    <property type="component" value="Unassembled WGS sequence"/>
</dbReference>
<dbReference type="InterPro" id="IPR036318">
    <property type="entry name" value="FAD-bd_PCMH-like_sf"/>
</dbReference>
<evidence type="ECO:0000256" key="1">
    <source>
        <dbReference type="ARBA" id="ARBA00001974"/>
    </source>
</evidence>
<dbReference type="Gene3D" id="3.30.465.10">
    <property type="match status" value="1"/>
</dbReference>
<evidence type="ECO:0000259" key="5">
    <source>
        <dbReference type="PROSITE" id="PS51387"/>
    </source>
</evidence>
<organism evidence="6 7">
    <name type="scientific">Rothia endophytica</name>
    <dbReference type="NCBI Taxonomy" id="1324766"/>
    <lineage>
        <taxon>Bacteria</taxon>
        <taxon>Bacillati</taxon>
        <taxon>Actinomycetota</taxon>
        <taxon>Actinomycetes</taxon>
        <taxon>Micrococcales</taxon>
        <taxon>Micrococcaceae</taxon>
        <taxon>Rothia</taxon>
    </lineage>
</organism>
<keyword evidence="2" id="KW-0285">Flavoprotein</keyword>
<dbReference type="Pfam" id="PF01565">
    <property type="entry name" value="FAD_binding_4"/>
    <property type="match status" value="1"/>
</dbReference>
<protein>
    <submittedName>
        <fullName evidence="6">FAD-linked oxidase C-terminal domain-containing protein</fullName>
    </submittedName>
</protein>